<gene>
    <name evidence="1" type="ORF">Tci_932385</name>
</gene>
<comment type="caution">
    <text evidence="1">The sequence shown here is derived from an EMBL/GenBank/DDBJ whole genome shotgun (WGS) entry which is preliminary data.</text>
</comment>
<feature type="non-terminal residue" evidence="1">
    <location>
        <position position="1"/>
    </location>
</feature>
<dbReference type="AlphaFoldDB" id="A0A699XR37"/>
<organism evidence="1">
    <name type="scientific">Tanacetum cinerariifolium</name>
    <name type="common">Dalmatian daisy</name>
    <name type="synonym">Chrysanthemum cinerariifolium</name>
    <dbReference type="NCBI Taxonomy" id="118510"/>
    <lineage>
        <taxon>Eukaryota</taxon>
        <taxon>Viridiplantae</taxon>
        <taxon>Streptophyta</taxon>
        <taxon>Embryophyta</taxon>
        <taxon>Tracheophyta</taxon>
        <taxon>Spermatophyta</taxon>
        <taxon>Magnoliopsida</taxon>
        <taxon>eudicotyledons</taxon>
        <taxon>Gunneridae</taxon>
        <taxon>Pentapetalae</taxon>
        <taxon>asterids</taxon>
        <taxon>campanulids</taxon>
        <taxon>Asterales</taxon>
        <taxon>Asteraceae</taxon>
        <taxon>Asteroideae</taxon>
        <taxon>Anthemideae</taxon>
        <taxon>Anthemidinae</taxon>
        <taxon>Tanacetum</taxon>
    </lineage>
</organism>
<proteinExistence type="predicted"/>
<sequence>GAAVGRDLLDGLHRILVHRHGFFQVDDVDLVAMTEDERCHFRVPETGLVAEVNTGFQHFAHSNGHLILQG</sequence>
<reference evidence="1" key="1">
    <citation type="journal article" date="2019" name="Sci. Rep.">
        <title>Draft genome of Tanacetum cinerariifolium, the natural source of mosquito coil.</title>
        <authorList>
            <person name="Yamashiro T."/>
            <person name="Shiraishi A."/>
            <person name="Satake H."/>
            <person name="Nakayama K."/>
        </authorList>
    </citation>
    <scope>NUCLEOTIDE SEQUENCE</scope>
</reference>
<accession>A0A699XR37</accession>
<name>A0A699XR37_TANCI</name>
<dbReference type="EMBL" id="BKCJ011877424">
    <property type="protein sequence ID" value="GFD60416.1"/>
    <property type="molecule type" value="Genomic_DNA"/>
</dbReference>
<evidence type="ECO:0000313" key="1">
    <source>
        <dbReference type="EMBL" id="GFD60416.1"/>
    </source>
</evidence>
<protein>
    <submittedName>
        <fullName evidence="1">Uncharacterized protein</fullName>
    </submittedName>
</protein>